<name>A0ABV5P140_9ACTN</name>
<feature type="transmembrane region" description="Helical" evidence="1">
    <location>
        <begin position="77"/>
        <end position="94"/>
    </location>
</feature>
<keyword evidence="3" id="KW-0540">Nuclease</keyword>
<evidence type="ECO:0000259" key="2">
    <source>
        <dbReference type="Pfam" id="PF03372"/>
    </source>
</evidence>
<keyword evidence="4" id="KW-1185">Reference proteome</keyword>
<evidence type="ECO:0000313" key="4">
    <source>
        <dbReference type="Proteomes" id="UP001589568"/>
    </source>
</evidence>
<dbReference type="GO" id="GO:0004519">
    <property type="term" value="F:endonuclease activity"/>
    <property type="evidence" value="ECO:0007669"/>
    <property type="project" value="UniProtKB-KW"/>
</dbReference>
<proteinExistence type="predicted"/>
<keyword evidence="3" id="KW-0378">Hydrolase</keyword>
<feature type="transmembrane region" description="Helical" evidence="1">
    <location>
        <begin position="23"/>
        <end position="43"/>
    </location>
</feature>
<keyword evidence="1" id="KW-1133">Transmembrane helix</keyword>
<accession>A0ABV5P140</accession>
<feature type="domain" description="Endonuclease/exonuclease/phosphatase" evidence="2">
    <location>
        <begin position="114"/>
        <end position="317"/>
    </location>
</feature>
<dbReference type="Proteomes" id="UP001589568">
    <property type="component" value="Unassembled WGS sequence"/>
</dbReference>
<dbReference type="SUPFAM" id="SSF56219">
    <property type="entry name" value="DNase I-like"/>
    <property type="match status" value="1"/>
</dbReference>
<sequence>MSTTVTAEQPAADELPVRRRRRWMTWTAAVLLALWALVRTFGWERGSFEAQLMTVTPYGVVLAALTAAVALLRRNRWAALVAALACVTMIALVAPRTVAAEQPPAKGATLRVLSINLFGRADAAAVVDAVRRYDADVFSAPELTHAEADRLDAAGLRGLMPYRVLQAEADVSGSGIYARHPVTELTGLFTPIGHNMPAAALTLPGGSRVEVVSVHPNPPLGRKELEWKASLRALPGPSPSVVRVLAGDFNAGLDHRPFRELLARGYVDAADQLGQGLTPTWPNFRPMPPIIAIDHVVADRRVAVRDFEVLDVPGTDHRGVFAELQLP</sequence>
<dbReference type="Gene3D" id="3.60.10.10">
    <property type="entry name" value="Endonuclease/exonuclease/phosphatase"/>
    <property type="match status" value="1"/>
</dbReference>
<dbReference type="EMBL" id="JBHMCF010000042">
    <property type="protein sequence ID" value="MFB9475674.1"/>
    <property type="molecule type" value="Genomic_DNA"/>
</dbReference>
<dbReference type="RefSeq" id="WP_364369244.1">
    <property type="nucleotide sequence ID" value="NZ_JBHMCF010000042.1"/>
</dbReference>
<protein>
    <submittedName>
        <fullName evidence="3">Endonuclease/exonuclease/phosphatase family protein</fullName>
    </submittedName>
</protein>
<evidence type="ECO:0000256" key="1">
    <source>
        <dbReference type="SAM" id="Phobius"/>
    </source>
</evidence>
<organism evidence="3 4">
    <name type="scientific">Nonomuraea salmonea</name>
    <dbReference type="NCBI Taxonomy" id="46181"/>
    <lineage>
        <taxon>Bacteria</taxon>
        <taxon>Bacillati</taxon>
        <taxon>Actinomycetota</taxon>
        <taxon>Actinomycetes</taxon>
        <taxon>Streptosporangiales</taxon>
        <taxon>Streptosporangiaceae</taxon>
        <taxon>Nonomuraea</taxon>
    </lineage>
</organism>
<evidence type="ECO:0000313" key="3">
    <source>
        <dbReference type="EMBL" id="MFB9475674.1"/>
    </source>
</evidence>
<comment type="caution">
    <text evidence="3">The sequence shown here is derived from an EMBL/GenBank/DDBJ whole genome shotgun (WGS) entry which is preliminary data.</text>
</comment>
<dbReference type="Pfam" id="PF03372">
    <property type="entry name" value="Exo_endo_phos"/>
    <property type="match status" value="1"/>
</dbReference>
<gene>
    <name evidence="3" type="ORF">ACFFR3_39820</name>
</gene>
<feature type="transmembrane region" description="Helical" evidence="1">
    <location>
        <begin position="55"/>
        <end position="72"/>
    </location>
</feature>
<reference evidence="3 4" key="1">
    <citation type="submission" date="2024-09" db="EMBL/GenBank/DDBJ databases">
        <authorList>
            <person name="Sun Q."/>
            <person name="Mori K."/>
        </authorList>
    </citation>
    <scope>NUCLEOTIDE SEQUENCE [LARGE SCALE GENOMIC DNA]</scope>
    <source>
        <strain evidence="3 4">JCM 3324</strain>
    </source>
</reference>
<keyword evidence="3" id="KW-0255">Endonuclease</keyword>
<dbReference type="InterPro" id="IPR036691">
    <property type="entry name" value="Endo/exonu/phosph_ase_sf"/>
</dbReference>
<keyword evidence="1" id="KW-0472">Membrane</keyword>
<dbReference type="InterPro" id="IPR005135">
    <property type="entry name" value="Endo/exonuclease/phosphatase"/>
</dbReference>
<keyword evidence="1" id="KW-0812">Transmembrane</keyword>